<feature type="domain" description="Aminoacyl-tRNA synthetase class Ia" evidence="16">
    <location>
        <begin position="19"/>
        <end position="706"/>
    </location>
</feature>
<dbReference type="InterPro" id="IPR009008">
    <property type="entry name" value="Val/Leu/Ile-tRNA-synth_edit"/>
</dbReference>
<evidence type="ECO:0000256" key="8">
    <source>
        <dbReference type="ARBA" id="ARBA00022741"/>
    </source>
</evidence>
<dbReference type="HAMAP" id="MF_02003">
    <property type="entry name" value="Ile_tRNA_synth_type2"/>
    <property type="match status" value="1"/>
</dbReference>
<feature type="short sequence motif" description="'HIGH' region" evidence="15">
    <location>
        <begin position="49"/>
        <end position="59"/>
    </location>
</feature>
<dbReference type="NCBIfam" id="TIGR00392">
    <property type="entry name" value="ileS"/>
    <property type="match status" value="1"/>
</dbReference>
<dbReference type="PANTHER" id="PTHR42780:SF1">
    <property type="entry name" value="ISOLEUCINE--TRNA LIGASE, CYTOPLASMIC"/>
    <property type="match status" value="1"/>
</dbReference>
<keyword evidence="12 15" id="KW-0030">Aminoacyl-tRNA synthetase</keyword>
<dbReference type="PANTHER" id="PTHR42780">
    <property type="entry name" value="SOLEUCYL-TRNA SYNTHETASE"/>
    <property type="match status" value="1"/>
</dbReference>
<dbReference type="Gene3D" id="3.40.50.620">
    <property type="entry name" value="HUPs"/>
    <property type="match status" value="2"/>
</dbReference>
<comment type="subunit">
    <text evidence="4 15">Monomer.</text>
</comment>
<keyword evidence="8 15" id="KW-0547">Nucleotide-binding</keyword>
<proteinExistence type="inferred from homology"/>
<dbReference type="Pfam" id="PF00133">
    <property type="entry name" value="tRNA-synt_1"/>
    <property type="match status" value="1"/>
</dbReference>
<dbReference type="Pfam" id="PF19302">
    <property type="entry name" value="DUF5915"/>
    <property type="match status" value="1"/>
</dbReference>
<dbReference type="PRINTS" id="PR00984">
    <property type="entry name" value="TRNASYNTHILE"/>
</dbReference>
<organism evidence="18 19">
    <name type="scientific">Cyclobacterium qasimii</name>
    <dbReference type="NCBI Taxonomy" id="1350429"/>
    <lineage>
        <taxon>Bacteria</taxon>
        <taxon>Pseudomonadati</taxon>
        <taxon>Bacteroidota</taxon>
        <taxon>Cytophagia</taxon>
        <taxon>Cytophagales</taxon>
        <taxon>Cyclobacteriaceae</taxon>
        <taxon>Cyclobacterium</taxon>
    </lineage>
</organism>
<dbReference type="GO" id="GO:0006428">
    <property type="term" value="P:isoleucyl-tRNA aminoacylation"/>
    <property type="evidence" value="ECO:0007669"/>
    <property type="project" value="UniProtKB-UniRule"/>
</dbReference>
<gene>
    <name evidence="15 18" type="primary">ileS</name>
    <name evidence="18" type="ORF">CQA01_40130</name>
</gene>
<name>A0A512CGZ7_9BACT</name>
<comment type="subcellular location">
    <subcellularLocation>
        <location evidence="2 15">Cytoplasm</location>
    </subcellularLocation>
</comment>
<evidence type="ECO:0000256" key="13">
    <source>
        <dbReference type="ARBA" id="ARBA00025217"/>
    </source>
</evidence>
<evidence type="ECO:0000256" key="3">
    <source>
        <dbReference type="ARBA" id="ARBA00007078"/>
    </source>
</evidence>
<dbReference type="CDD" id="cd00818">
    <property type="entry name" value="IleRS_core"/>
    <property type="match status" value="1"/>
</dbReference>
<dbReference type="SUPFAM" id="SSF47323">
    <property type="entry name" value="Anticodon-binding domain of a subclass of class I aminoacyl-tRNA synthetases"/>
    <property type="match status" value="1"/>
</dbReference>
<sequence>MKKYQEFKQVDYPKIGEDVLAFWKSNAVFEKSVSNREGAPTYTFYEGPPSANGTPGIHHVMARAIKDVFCRYKTLKGFQVKRKGGWDTHGLPVELQVEKELGITKEDIGKKISVAEYNQKCRETVMRYKHEWDDLTEKIGYWVDLDDPYITFDVKYIESLWHLLKKLYEKDLIYKGYTIQPYSPAAGTGLSSHELNQPGSYRDVKDTSITAQFKVIGEEDLYILAWTTTPWTLPSNSALAIGEKLDYVKVKTFNPYTFAPQTVLLAKARLSAYFNPKGASVDLDAYKPGDKVIPYQIVEEMKGKDLMGIKYEQLFPIDALALPEPAFTVISADYVTTEDGTGVVHLAKAFGADDFRTLVQQDVPGVFLKDDKGLEIPIVDKKGKFLPVVGEYLLTKMEEHAIPVHKTFTADDFYVKNYTHDDESDKAYKSTDVIISIILKNENKAFKVEKYEHSYPHCWRTDMPILYYPMESWFIKTTAYKDKLVEYNKTINWKPESTGSGRFGNWLENLVDWNLSRSRFWGTPLPIWRNKEGTETKCIGSVAELEAAIEESIAKGFMKESPYKGKEIDLHRPYVDDIILVADNGEKMFREPDLIDVWFDSGAMPYAQWHYPFENEDKFKENYPADFIAEGVDQTRGWFFTLHTLAVMLFDSVAFKNVIANGLVLDKKGNKMSKRLGNAVDPFKTLKEFGPDALRWYMLSNANPWDNLKFNKEGVVEVQRRFFGTLQNTYNFFALYANLDAFAYDASNKIPVNERPELDQWILSKLQSLIKETETAYENYDVTPASRAIMSFTVDQLSNWYVRLARKRFWRGDMNADKQAAYETLYECLEVIARLMSPIAPFYADWLFQNLTASLESKPLSVHLTDWKSSEENLINLSLENSMQLAQDISSLVHSLRKKEKLKVRQPLEKVLIPVLKEDIKGLIAHVEDLIKSEVNIKSIEYIDDTSDLLVKSIKPNFALLGKRFGPKMKAVSQIIQQWGKEEISQIESEGQANITIDGETVLLQLEEVLIQSQDIPGWSVATDNGITVALDVTLTTALKEEGVARDFVNRVQNLRKDMGLEVQDKIRIQIVPLNERVDNALLNFSEYIKTETQALALTLDGESNNATVLDMDEFELAIKIEKV</sequence>
<evidence type="ECO:0000313" key="18">
    <source>
        <dbReference type="EMBL" id="GEO23479.1"/>
    </source>
</evidence>
<evidence type="ECO:0000256" key="6">
    <source>
        <dbReference type="ARBA" id="ARBA00022598"/>
    </source>
</evidence>
<dbReference type="Proteomes" id="UP000321301">
    <property type="component" value="Unassembled WGS sequence"/>
</dbReference>
<evidence type="ECO:0000256" key="9">
    <source>
        <dbReference type="ARBA" id="ARBA00022833"/>
    </source>
</evidence>
<evidence type="ECO:0000256" key="5">
    <source>
        <dbReference type="ARBA" id="ARBA00022490"/>
    </source>
</evidence>
<reference evidence="18 19" key="1">
    <citation type="submission" date="2019-07" db="EMBL/GenBank/DDBJ databases">
        <title>Whole genome shotgun sequence of Cyclobacterium qasimii NBRC 106168.</title>
        <authorList>
            <person name="Hosoyama A."/>
            <person name="Uohara A."/>
            <person name="Ohji S."/>
            <person name="Ichikawa N."/>
        </authorList>
    </citation>
    <scope>NUCLEOTIDE SEQUENCE [LARGE SCALE GENOMIC DNA]</scope>
    <source>
        <strain evidence="18 19">NBRC 106168</strain>
    </source>
</reference>
<dbReference type="GO" id="GO:0004822">
    <property type="term" value="F:isoleucine-tRNA ligase activity"/>
    <property type="evidence" value="ECO:0007669"/>
    <property type="project" value="UniProtKB-UniRule"/>
</dbReference>
<dbReference type="SUPFAM" id="SSF52374">
    <property type="entry name" value="Nucleotidylyl transferase"/>
    <property type="match status" value="1"/>
</dbReference>
<feature type="binding site" evidence="15">
    <location>
        <position position="674"/>
    </location>
    <ligand>
        <name>ATP</name>
        <dbReference type="ChEBI" id="CHEBI:30616"/>
    </ligand>
</feature>
<keyword evidence="7 15" id="KW-0479">Metal-binding</keyword>
<dbReference type="InterPro" id="IPR009080">
    <property type="entry name" value="tRNAsynth_Ia_anticodon-bd"/>
</dbReference>
<evidence type="ECO:0000313" key="19">
    <source>
        <dbReference type="Proteomes" id="UP000321301"/>
    </source>
</evidence>
<keyword evidence="10 15" id="KW-0067">ATP-binding</keyword>
<dbReference type="GO" id="GO:0005524">
    <property type="term" value="F:ATP binding"/>
    <property type="evidence" value="ECO:0007669"/>
    <property type="project" value="UniProtKB-UniRule"/>
</dbReference>
<dbReference type="InterPro" id="IPR002301">
    <property type="entry name" value="Ile-tRNA-ligase"/>
</dbReference>
<evidence type="ECO:0000256" key="14">
    <source>
        <dbReference type="ARBA" id="ARBA00048359"/>
    </source>
</evidence>
<dbReference type="AlphaFoldDB" id="A0A512CGZ7"/>
<evidence type="ECO:0000256" key="7">
    <source>
        <dbReference type="ARBA" id="ARBA00022723"/>
    </source>
</evidence>
<comment type="domain">
    <text evidence="15">IleRS has two distinct active sites: one for aminoacylation and one for editing. The misactivated valine is translocated from the active site to the editing site, which sterically excludes the correctly activated isoleucine. The single editing site contains two valyl binding pockets, one specific for each substrate (Val-AMP or Val-tRNA(Ile)).</text>
</comment>
<comment type="cofactor">
    <cofactor evidence="1 15">
        <name>Zn(2+)</name>
        <dbReference type="ChEBI" id="CHEBI:29105"/>
    </cofactor>
</comment>
<dbReference type="InterPro" id="IPR033709">
    <property type="entry name" value="Anticodon_Ile_ABEc"/>
</dbReference>
<keyword evidence="19" id="KW-1185">Reference proteome</keyword>
<dbReference type="InterPro" id="IPR002300">
    <property type="entry name" value="aa-tRNA-synth_Ia"/>
</dbReference>
<keyword evidence="11 15" id="KW-0648">Protein biosynthesis</keyword>
<dbReference type="RefSeq" id="WP_146948436.1">
    <property type="nucleotide sequence ID" value="NZ_BJYV01000023.1"/>
</dbReference>
<evidence type="ECO:0000256" key="10">
    <source>
        <dbReference type="ARBA" id="ARBA00022840"/>
    </source>
</evidence>
<feature type="domain" description="Methionyl/Valyl/Leucyl/Isoleucyl-tRNA synthetase anticodon-binding" evidence="17">
    <location>
        <begin position="759"/>
        <end position="911"/>
    </location>
</feature>
<evidence type="ECO:0000256" key="2">
    <source>
        <dbReference type="ARBA" id="ARBA00004496"/>
    </source>
</evidence>
<dbReference type="GO" id="GO:0005737">
    <property type="term" value="C:cytoplasm"/>
    <property type="evidence" value="ECO:0007669"/>
    <property type="project" value="UniProtKB-SubCell"/>
</dbReference>
<evidence type="ECO:0000256" key="11">
    <source>
        <dbReference type="ARBA" id="ARBA00022917"/>
    </source>
</evidence>
<dbReference type="SUPFAM" id="SSF50677">
    <property type="entry name" value="ValRS/IleRS/LeuRS editing domain"/>
    <property type="match status" value="1"/>
</dbReference>
<evidence type="ECO:0000256" key="1">
    <source>
        <dbReference type="ARBA" id="ARBA00001947"/>
    </source>
</evidence>
<keyword evidence="5 15" id="KW-0963">Cytoplasm</keyword>
<accession>A0A512CGZ7</accession>
<dbReference type="GO" id="GO:0002161">
    <property type="term" value="F:aminoacyl-tRNA deacylase activity"/>
    <property type="evidence" value="ECO:0007669"/>
    <property type="project" value="InterPro"/>
</dbReference>
<evidence type="ECO:0000256" key="4">
    <source>
        <dbReference type="ARBA" id="ARBA00011245"/>
    </source>
</evidence>
<comment type="similarity">
    <text evidence="3 15">Belongs to the class-I aminoacyl-tRNA synthetase family. IleS type 2 subfamily.</text>
</comment>
<dbReference type="Pfam" id="PF08264">
    <property type="entry name" value="Anticodon_1"/>
    <property type="match status" value="1"/>
</dbReference>
<evidence type="ECO:0000256" key="15">
    <source>
        <dbReference type="HAMAP-Rule" id="MF_02003"/>
    </source>
</evidence>
<comment type="function">
    <text evidence="13 15">Catalyzes the attachment of isoleucine to tRNA(Ile). As IleRS can inadvertently accommodate and process structurally similar amino acids such as valine, to avoid such errors it has two additional distinct tRNA(Ile)-dependent editing activities. One activity is designated as 'pretransfer' editing and involves the hydrolysis of activated Val-AMP. The other activity is designated 'posttransfer' editing and involves deacylation of mischarged Val-tRNA(Ile).</text>
</comment>
<evidence type="ECO:0000259" key="16">
    <source>
        <dbReference type="Pfam" id="PF00133"/>
    </source>
</evidence>
<dbReference type="Gene3D" id="1.10.730.10">
    <property type="entry name" value="Isoleucyl-tRNA Synthetase, Domain 1"/>
    <property type="match status" value="1"/>
</dbReference>
<keyword evidence="9 15" id="KW-0862">Zinc</keyword>
<dbReference type="FunFam" id="3.40.50.620:FF:000063">
    <property type="entry name" value="Isoleucine--tRNA ligase"/>
    <property type="match status" value="1"/>
</dbReference>
<comment type="caution">
    <text evidence="18">The sequence shown here is derived from an EMBL/GenBank/DDBJ whole genome shotgun (WGS) entry which is preliminary data.</text>
</comment>
<dbReference type="InterPro" id="IPR023586">
    <property type="entry name" value="Ile-tRNA-ligase_type2"/>
</dbReference>
<dbReference type="FunFam" id="3.40.50.620:FF:000075">
    <property type="entry name" value="Isoleucine--tRNA ligase"/>
    <property type="match status" value="1"/>
</dbReference>
<dbReference type="GO" id="GO:0008270">
    <property type="term" value="F:zinc ion binding"/>
    <property type="evidence" value="ECO:0007669"/>
    <property type="project" value="UniProtKB-UniRule"/>
</dbReference>
<dbReference type="GO" id="GO:0000049">
    <property type="term" value="F:tRNA binding"/>
    <property type="evidence" value="ECO:0007669"/>
    <property type="project" value="InterPro"/>
</dbReference>
<dbReference type="InterPro" id="IPR014729">
    <property type="entry name" value="Rossmann-like_a/b/a_fold"/>
</dbReference>
<protein>
    <recommendedName>
        <fullName evidence="15">Isoleucine--tRNA ligase</fullName>
        <ecNumber evidence="15">6.1.1.5</ecNumber>
    </recommendedName>
    <alternativeName>
        <fullName evidence="15">Isoleucyl-tRNA synthetase</fullName>
        <shortName evidence="15">IleRS</shortName>
    </alternativeName>
</protein>
<evidence type="ECO:0000259" key="17">
    <source>
        <dbReference type="Pfam" id="PF08264"/>
    </source>
</evidence>
<dbReference type="EC" id="6.1.1.5" evidence="15"/>
<dbReference type="EMBL" id="BJYV01000023">
    <property type="protein sequence ID" value="GEO23479.1"/>
    <property type="molecule type" value="Genomic_DNA"/>
</dbReference>
<comment type="catalytic activity">
    <reaction evidence="14 15">
        <text>tRNA(Ile) + L-isoleucine + ATP = L-isoleucyl-tRNA(Ile) + AMP + diphosphate</text>
        <dbReference type="Rhea" id="RHEA:11060"/>
        <dbReference type="Rhea" id="RHEA-COMP:9666"/>
        <dbReference type="Rhea" id="RHEA-COMP:9695"/>
        <dbReference type="ChEBI" id="CHEBI:30616"/>
        <dbReference type="ChEBI" id="CHEBI:33019"/>
        <dbReference type="ChEBI" id="CHEBI:58045"/>
        <dbReference type="ChEBI" id="CHEBI:78442"/>
        <dbReference type="ChEBI" id="CHEBI:78528"/>
        <dbReference type="ChEBI" id="CHEBI:456215"/>
        <dbReference type="EC" id="6.1.1.5"/>
    </reaction>
</comment>
<dbReference type="CDD" id="cd07961">
    <property type="entry name" value="Anticodon_Ia_Ile_ABEc"/>
    <property type="match status" value="1"/>
</dbReference>
<keyword evidence="6 15" id="KW-0436">Ligase</keyword>
<evidence type="ECO:0000256" key="12">
    <source>
        <dbReference type="ARBA" id="ARBA00023146"/>
    </source>
</evidence>
<dbReference type="InterPro" id="IPR013155">
    <property type="entry name" value="M/V/L/I-tRNA-synth_anticd-bd"/>
</dbReference>
<feature type="short sequence motif" description="'KMSKS' region" evidence="15">
    <location>
        <begin position="671"/>
        <end position="675"/>
    </location>
</feature>